<dbReference type="Proteomes" id="UP001328107">
    <property type="component" value="Unassembled WGS sequence"/>
</dbReference>
<proteinExistence type="predicted"/>
<accession>A0AAN5I4D5</accession>
<keyword evidence="3" id="KW-0378">Hydrolase</keyword>
<evidence type="ECO:0000313" key="6">
    <source>
        <dbReference type="EMBL" id="GMR51778.1"/>
    </source>
</evidence>
<reference evidence="7" key="1">
    <citation type="submission" date="2022-10" db="EMBL/GenBank/DDBJ databases">
        <title>Genome assembly of Pristionchus species.</title>
        <authorList>
            <person name="Yoshida K."/>
            <person name="Sommer R.J."/>
        </authorList>
    </citation>
    <scope>NUCLEOTIDE SEQUENCE [LARGE SCALE GENOMIC DNA]</scope>
    <source>
        <strain evidence="7">RS5460</strain>
    </source>
</reference>
<dbReference type="PANTHER" id="PTHR11668:SF300">
    <property type="entry name" value="SERINE_THREONINE-PROTEIN PHOSPHATASE"/>
    <property type="match status" value="1"/>
</dbReference>
<sequence>QIGKPLFEISDNTLARYTAWSDPQNELQGFAENKLRCNSRYFGVDAVAATLKNLGLELLIRAHQIMQNGYEFFGRKNPQCISVFTAGRHNTGDNFGMSVHISRSFLATFLGCAEFPDTPSKERFLALHEKHNRTYNFTTRNVQEERNDMTIMELRQ</sequence>
<dbReference type="GO" id="GO:0004722">
    <property type="term" value="F:protein serine/threonine phosphatase activity"/>
    <property type="evidence" value="ECO:0007669"/>
    <property type="project" value="UniProtKB-EC"/>
</dbReference>
<dbReference type="AlphaFoldDB" id="A0AAN5I4D5"/>
<evidence type="ECO:0000256" key="1">
    <source>
        <dbReference type="ARBA" id="ARBA00013081"/>
    </source>
</evidence>
<dbReference type="Gene3D" id="3.60.21.10">
    <property type="match status" value="1"/>
</dbReference>
<evidence type="ECO:0000256" key="5">
    <source>
        <dbReference type="ARBA" id="ARBA00023211"/>
    </source>
</evidence>
<name>A0AAN5I4D5_9BILA</name>
<dbReference type="SUPFAM" id="SSF56300">
    <property type="entry name" value="Metallo-dependent phosphatases"/>
    <property type="match status" value="1"/>
</dbReference>
<keyword evidence="4" id="KW-0904">Protein phosphatase</keyword>
<organism evidence="6 7">
    <name type="scientific">Pristionchus mayeri</name>
    <dbReference type="NCBI Taxonomy" id="1317129"/>
    <lineage>
        <taxon>Eukaryota</taxon>
        <taxon>Metazoa</taxon>
        <taxon>Ecdysozoa</taxon>
        <taxon>Nematoda</taxon>
        <taxon>Chromadorea</taxon>
        <taxon>Rhabditida</taxon>
        <taxon>Rhabditina</taxon>
        <taxon>Diplogasteromorpha</taxon>
        <taxon>Diplogasteroidea</taxon>
        <taxon>Neodiplogasteridae</taxon>
        <taxon>Pristionchus</taxon>
    </lineage>
</organism>
<evidence type="ECO:0000256" key="4">
    <source>
        <dbReference type="ARBA" id="ARBA00022912"/>
    </source>
</evidence>
<dbReference type="InterPro" id="IPR029052">
    <property type="entry name" value="Metallo-depent_PP-like"/>
</dbReference>
<dbReference type="GO" id="GO:0005737">
    <property type="term" value="C:cytoplasm"/>
    <property type="evidence" value="ECO:0007669"/>
    <property type="project" value="TreeGrafter"/>
</dbReference>
<keyword evidence="2" id="KW-0479">Metal-binding</keyword>
<evidence type="ECO:0000256" key="3">
    <source>
        <dbReference type="ARBA" id="ARBA00022801"/>
    </source>
</evidence>
<dbReference type="GO" id="GO:0005634">
    <property type="term" value="C:nucleus"/>
    <property type="evidence" value="ECO:0007669"/>
    <property type="project" value="TreeGrafter"/>
</dbReference>
<evidence type="ECO:0000313" key="7">
    <source>
        <dbReference type="Proteomes" id="UP001328107"/>
    </source>
</evidence>
<dbReference type="EMBL" id="BTRK01000005">
    <property type="protein sequence ID" value="GMR51778.1"/>
    <property type="molecule type" value="Genomic_DNA"/>
</dbReference>
<gene>
    <name evidence="6" type="ORF">PMAYCL1PPCAC_21973</name>
</gene>
<feature type="non-terminal residue" evidence="6">
    <location>
        <position position="1"/>
    </location>
</feature>
<keyword evidence="5" id="KW-0464">Manganese</keyword>
<evidence type="ECO:0000256" key="2">
    <source>
        <dbReference type="ARBA" id="ARBA00022723"/>
    </source>
</evidence>
<dbReference type="GO" id="GO:0046872">
    <property type="term" value="F:metal ion binding"/>
    <property type="evidence" value="ECO:0007669"/>
    <property type="project" value="UniProtKB-KW"/>
</dbReference>
<dbReference type="InterPro" id="IPR050341">
    <property type="entry name" value="PP1_catalytic_subunit"/>
</dbReference>
<dbReference type="EC" id="3.1.3.16" evidence="1"/>
<dbReference type="PANTHER" id="PTHR11668">
    <property type="entry name" value="SERINE/THREONINE PROTEIN PHOSPHATASE"/>
    <property type="match status" value="1"/>
</dbReference>
<protein>
    <recommendedName>
        <fullName evidence="1">protein-serine/threonine phosphatase</fullName>
        <ecNumber evidence="1">3.1.3.16</ecNumber>
    </recommendedName>
</protein>
<comment type="caution">
    <text evidence="6">The sequence shown here is derived from an EMBL/GenBank/DDBJ whole genome shotgun (WGS) entry which is preliminary data.</text>
</comment>
<keyword evidence="7" id="KW-1185">Reference proteome</keyword>